<organism evidence="1 2">
    <name type="scientific">Rhodococcus erythropolis</name>
    <name type="common">Arthrobacter picolinophilus</name>
    <dbReference type="NCBI Taxonomy" id="1833"/>
    <lineage>
        <taxon>Bacteria</taxon>
        <taxon>Bacillati</taxon>
        <taxon>Actinomycetota</taxon>
        <taxon>Actinomycetes</taxon>
        <taxon>Mycobacteriales</taxon>
        <taxon>Nocardiaceae</taxon>
        <taxon>Rhodococcus</taxon>
        <taxon>Rhodococcus erythropolis group</taxon>
    </lineage>
</organism>
<dbReference type="Proteomes" id="UP000325576">
    <property type="component" value="Unassembled WGS sequence"/>
</dbReference>
<feature type="non-terminal residue" evidence="1">
    <location>
        <position position="78"/>
    </location>
</feature>
<dbReference type="EMBL" id="MRBO01000011">
    <property type="protein sequence ID" value="KAB2587386.1"/>
    <property type="molecule type" value="Genomic_DNA"/>
</dbReference>
<accession>A0A5N5EAL2</accession>
<evidence type="ECO:0000313" key="1">
    <source>
        <dbReference type="EMBL" id="KAB2587386.1"/>
    </source>
</evidence>
<reference evidence="1 2" key="1">
    <citation type="journal article" date="2017" name="Poromechanics V (2013)">
        <title>Genomic Characterization of the Arsenic-Tolerant Actinobacterium, &lt;i&gt;Rhodococcus erythropolis&lt;/i&gt; S43.</title>
        <authorList>
            <person name="Retamal-Morales G."/>
            <person name="Mehnert M."/>
            <person name="Schwabe R."/>
            <person name="Tischler D."/>
            <person name="Schloemann M."/>
            <person name="Levican G.J."/>
        </authorList>
    </citation>
    <scope>NUCLEOTIDE SEQUENCE [LARGE SCALE GENOMIC DNA]</scope>
    <source>
        <strain evidence="1 2">S43</strain>
    </source>
</reference>
<comment type="caution">
    <text evidence="1">The sequence shown here is derived from an EMBL/GenBank/DDBJ whole genome shotgun (WGS) entry which is preliminary data.</text>
</comment>
<name>A0A5N5EAL2_RHOER</name>
<evidence type="ECO:0000313" key="2">
    <source>
        <dbReference type="Proteomes" id="UP000325576"/>
    </source>
</evidence>
<dbReference type="AlphaFoldDB" id="A0A5N5EAL2"/>
<gene>
    <name evidence="1" type="ORF">BS297_00360</name>
</gene>
<protein>
    <submittedName>
        <fullName evidence="1">Beta-mannosidase</fullName>
    </submittedName>
</protein>
<proteinExistence type="predicted"/>
<sequence length="78" mass="8293">MSSEEARPRVRGTVRRRIAAAVVSFATVAVVTGMFTTPVVADSPKTVRVGASSSGLTLDGQPWWPTGLNAYQLATDWS</sequence>